<dbReference type="InterPro" id="IPR050997">
    <property type="entry name" value="MAPEG"/>
</dbReference>
<keyword evidence="3 5" id="KW-1133">Transmembrane helix</keyword>
<dbReference type="PANTHER" id="PTHR10250:SF26">
    <property type="entry name" value="GLUTATHIONE S-TRANSFERASE 3, MITOCHONDRIAL"/>
    <property type="match status" value="1"/>
</dbReference>
<dbReference type="Gene3D" id="1.20.120.550">
    <property type="entry name" value="Membrane associated eicosanoid/glutathione metabolism-like domain"/>
    <property type="match status" value="1"/>
</dbReference>
<dbReference type="GO" id="GO:0004364">
    <property type="term" value="F:glutathione transferase activity"/>
    <property type="evidence" value="ECO:0007669"/>
    <property type="project" value="TreeGrafter"/>
</dbReference>
<reference evidence="6 7" key="1">
    <citation type="submission" date="2019-12" db="EMBL/GenBank/DDBJ databases">
        <authorList>
            <person name="Floudas D."/>
            <person name="Bentzer J."/>
            <person name="Ahren D."/>
            <person name="Johansson T."/>
            <person name="Persson P."/>
            <person name="Tunlid A."/>
        </authorList>
    </citation>
    <scope>NUCLEOTIDE SEQUENCE [LARGE SCALE GENOMIC DNA]</scope>
    <source>
        <strain evidence="6 7">CBS 102.39</strain>
    </source>
</reference>
<evidence type="ECO:0000256" key="2">
    <source>
        <dbReference type="ARBA" id="ARBA00022692"/>
    </source>
</evidence>
<dbReference type="EMBL" id="JAACJL010000030">
    <property type="protein sequence ID" value="KAF4617512.1"/>
    <property type="molecule type" value="Genomic_DNA"/>
</dbReference>
<evidence type="ECO:0000256" key="1">
    <source>
        <dbReference type="ARBA" id="ARBA00004141"/>
    </source>
</evidence>
<dbReference type="GO" id="GO:0016020">
    <property type="term" value="C:membrane"/>
    <property type="evidence" value="ECO:0007669"/>
    <property type="project" value="UniProtKB-SubCell"/>
</dbReference>
<comment type="subcellular location">
    <subcellularLocation>
        <location evidence="1">Membrane</location>
        <topology evidence="1">Multi-pass membrane protein</topology>
    </subcellularLocation>
</comment>
<evidence type="ECO:0000256" key="5">
    <source>
        <dbReference type="SAM" id="Phobius"/>
    </source>
</evidence>
<dbReference type="GO" id="GO:0005783">
    <property type="term" value="C:endoplasmic reticulum"/>
    <property type="evidence" value="ECO:0007669"/>
    <property type="project" value="TreeGrafter"/>
</dbReference>
<comment type="caution">
    <text evidence="6">The sequence shown here is derived from an EMBL/GenBank/DDBJ whole genome shotgun (WGS) entry which is preliminary data.</text>
</comment>
<evidence type="ECO:0000313" key="7">
    <source>
        <dbReference type="Proteomes" id="UP000521872"/>
    </source>
</evidence>
<dbReference type="AlphaFoldDB" id="A0A8H4QWB9"/>
<dbReference type="PANTHER" id="PTHR10250">
    <property type="entry name" value="MICROSOMAL GLUTATHIONE S-TRANSFERASE"/>
    <property type="match status" value="1"/>
</dbReference>
<dbReference type="InterPro" id="IPR001129">
    <property type="entry name" value="Membr-assoc_MAPEG"/>
</dbReference>
<protein>
    <submittedName>
        <fullName evidence="6">Uncharacterized protein</fullName>
    </submittedName>
</protein>
<accession>A0A8H4QWB9</accession>
<keyword evidence="7" id="KW-1185">Reference proteome</keyword>
<dbReference type="InterPro" id="IPR023352">
    <property type="entry name" value="MAPEG-like_dom_sf"/>
</dbReference>
<proteinExistence type="predicted"/>
<sequence length="124" mass="13126">MSPLQVSVQVRACVQNRADACKCVQCVQSPEAFKFNCAQRAHQQTLEVLPLLTLPALISGLKYPIPTAIAVATWSVSRIFFTRGYISGGPKKRGGIMSGLGSLAMVGLILTAAYTSGTWALGGI</sequence>
<gene>
    <name evidence="6" type="ORF">D9613_005755</name>
</gene>
<dbReference type="SUPFAM" id="SSF161084">
    <property type="entry name" value="MAPEG domain-like"/>
    <property type="match status" value="1"/>
</dbReference>
<evidence type="ECO:0000256" key="3">
    <source>
        <dbReference type="ARBA" id="ARBA00022989"/>
    </source>
</evidence>
<dbReference type="GO" id="GO:0005635">
    <property type="term" value="C:nuclear envelope"/>
    <property type="evidence" value="ECO:0007669"/>
    <property type="project" value="TreeGrafter"/>
</dbReference>
<keyword evidence="2 5" id="KW-0812">Transmembrane</keyword>
<feature type="transmembrane region" description="Helical" evidence="5">
    <location>
        <begin position="102"/>
        <end position="122"/>
    </location>
</feature>
<organism evidence="6 7">
    <name type="scientific">Agrocybe pediades</name>
    <dbReference type="NCBI Taxonomy" id="84607"/>
    <lineage>
        <taxon>Eukaryota</taxon>
        <taxon>Fungi</taxon>
        <taxon>Dikarya</taxon>
        <taxon>Basidiomycota</taxon>
        <taxon>Agaricomycotina</taxon>
        <taxon>Agaricomycetes</taxon>
        <taxon>Agaricomycetidae</taxon>
        <taxon>Agaricales</taxon>
        <taxon>Agaricineae</taxon>
        <taxon>Strophariaceae</taxon>
        <taxon>Agrocybe</taxon>
    </lineage>
</organism>
<dbReference type="Proteomes" id="UP000521872">
    <property type="component" value="Unassembled WGS sequence"/>
</dbReference>
<evidence type="ECO:0000313" key="6">
    <source>
        <dbReference type="EMBL" id="KAF4617512.1"/>
    </source>
</evidence>
<evidence type="ECO:0000256" key="4">
    <source>
        <dbReference type="ARBA" id="ARBA00023136"/>
    </source>
</evidence>
<keyword evidence="4 5" id="KW-0472">Membrane</keyword>
<dbReference type="Pfam" id="PF01124">
    <property type="entry name" value="MAPEG"/>
    <property type="match status" value="1"/>
</dbReference>
<name>A0A8H4QWB9_9AGAR</name>
<dbReference type="GO" id="GO:0004602">
    <property type="term" value="F:glutathione peroxidase activity"/>
    <property type="evidence" value="ECO:0007669"/>
    <property type="project" value="TreeGrafter"/>
</dbReference>